<keyword evidence="3" id="KW-0804">Transcription</keyword>
<proteinExistence type="predicted"/>
<keyword evidence="2" id="KW-0238">DNA-binding</keyword>
<evidence type="ECO:0000313" key="5">
    <source>
        <dbReference type="EMBL" id="NGN84532.1"/>
    </source>
</evidence>
<evidence type="ECO:0000256" key="1">
    <source>
        <dbReference type="ARBA" id="ARBA00023015"/>
    </source>
</evidence>
<dbReference type="SMART" id="SM00421">
    <property type="entry name" value="HTH_LUXR"/>
    <property type="match status" value="1"/>
</dbReference>
<evidence type="ECO:0000256" key="2">
    <source>
        <dbReference type="ARBA" id="ARBA00023125"/>
    </source>
</evidence>
<dbReference type="PANTHER" id="PTHR44688">
    <property type="entry name" value="DNA-BINDING TRANSCRIPTIONAL ACTIVATOR DEVR_DOSR"/>
    <property type="match status" value="1"/>
</dbReference>
<protein>
    <recommendedName>
        <fullName evidence="4">HTH luxR-type domain-containing protein</fullName>
    </recommendedName>
</protein>
<reference evidence="5 6" key="1">
    <citation type="submission" date="2020-02" db="EMBL/GenBank/DDBJ databases">
        <title>Genome sequence of the type strain DSM 27180 of Arthrobacter silviterrae.</title>
        <authorList>
            <person name="Gao J."/>
            <person name="Sun J."/>
        </authorList>
    </citation>
    <scope>NUCLEOTIDE SEQUENCE [LARGE SCALE GENOMIC DNA]</scope>
    <source>
        <strain evidence="5 6">DSM 27180</strain>
    </source>
</reference>
<dbReference type="Proteomes" id="UP000479226">
    <property type="component" value="Unassembled WGS sequence"/>
</dbReference>
<dbReference type="SUPFAM" id="SSF46894">
    <property type="entry name" value="C-terminal effector domain of the bipartite response regulators"/>
    <property type="match status" value="1"/>
</dbReference>
<dbReference type="PRINTS" id="PR00038">
    <property type="entry name" value="HTHLUXR"/>
</dbReference>
<sequence>MDASSRGVLVVGQHGAGKTWMLGQVVAALGSGATTIRLSPSKALSSVPFGAVNARVGMNLARSTDYYEVLNGLLDQVRSGFEKSENVFLMVDNGEYLDEQSAAVIMQVIMSTDTKLIVVDQPGSHRTYLRELWRDGYLARFEMAPLKSSDVRLFLEDVLDGQVAASAAHYLSSRSAGNPLVLKGLVSGALEEGSLRKVGGVWTLDHPGDKLGSESRDYLQMDLEYLGPESRRIIEILALAGPLPLDILLDVTDSESVDDIQQRDLVAIVPGSTMTMCLSRPATAGPIRRMIPVGRSRRLLAEVSKVFVPDGGTSSDMLINFTRWAVDCGAAVSDEQILAAATRANEMMRLPEALQISSLHVGPAHAGALLAQRSIAHLNHSWAAQACTLALKSLEMAVTPDDGAAALRAAHFAFLPDHNYEVHFASALRSYEDKFGEVSLANPSTRADIDVLTLQAMRDLTLGYSTAALERTLALLDHPMTANRVDQTQLKSLLCEVYSTIGRIGSAAEMAFAVIGELESPEGFPRPDISILAYARSVSAFIYDGDWGTAAKMLEPQIFTNPDLMLSSGGLRDLGEAMMHCRRGHIDEALSLLIPAVGTLSDYDPWLVLHTALGLMAYCRVMHGDIEGAQLPLDRLDALDYRGSKFYALEGLAYAAAARSLAGERERGVKDLYDILHECQESGYAGTELTVLSLLVRVGESGVVPRLGDVAKKLESKGAPFFQSWAEALRTQDPVMLDKASAMAMEYGYELTAVELAAQAQKKFHDRGKVHKSRKTASKLVLMREQMPGLAALVFNSVDRPQMTRREHEVAVLVARGESNNAIAARLNVSLRTIEGHLYRTFIKLDLQSREQLAELMNNDAANTAAIHLQR</sequence>
<evidence type="ECO:0000256" key="3">
    <source>
        <dbReference type="ARBA" id="ARBA00023163"/>
    </source>
</evidence>
<keyword evidence="6" id="KW-1185">Reference proteome</keyword>
<dbReference type="PROSITE" id="PS00622">
    <property type="entry name" value="HTH_LUXR_1"/>
    <property type="match status" value="1"/>
</dbReference>
<keyword evidence="1" id="KW-0805">Transcription regulation</keyword>
<dbReference type="InterPro" id="IPR000792">
    <property type="entry name" value="Tscrpt_reg_LuxR_C"/>
</dbReference>
<dbReference type="RefSeq" id="WP_165182756.1">
    <property type="nucleotide sequence ID" value="NZ_JAAKZI010000025.1"/>
</dbReference>
<name>A0ABX0DC80_9MICC</name>
<dbReference type="CDD" id="cd06170">
    <property type="entry name" value="LuxR_C_like"/>
    <property type="match status" value="1"/>
</dbReference>
<dbReference type="SUPFAM" id="SSF52540">
    <property type="entry name" value="P-loop containing nucleoside triphosphate hydrolases"/>
    <property type="match status" value="1"/>
</dbReference>
<dbReference type="InterPro" id="IPR016032">
    <property type="entry name" value="Sig_transdc_resp-reg_C-effctor"/>
</dbReference>
<dbReference type="EMBL" id="JAAKZI010000025">
    <property type="protein sequence ID" value="NGN84532.1"/>
    <property type="molecule type" value="Genomic_DNA"/>
</dbReference>
<dbReference type="PANTHER" id="PTHR44688:SF16">
    <property type="entry name" value="DNA-BINDING TRANSCRIPTIONAL ACTIVATOR DEVR_DOSR"/>
    <property type="match status" value="1"/>
</dbReference>
<organism evidence="5 6">
    <name type="scientific">Arthrobacter silviterrae</name>
    <dbReference type="NCBI Taxonomy" id="2026658"/>
    <lineage>
        <taxon>Bacteria</taxon>
        <taxon>Bacillati</taxon>
        <taxon>Actinomycetota</taxon>
        <taxon>Actinomycetes</taxon>
        <taxon>Micrococcales</taxon>
        <taxon>Micrococcaceae</taxon>
        <taxon>Arthrobacter</taxon>
    </lineage>
</organism>
<dbReference type="Gene3D" id="1.10.10.10">
    <property type="entry name" value="Winged helix-like DNA-binding domain superfamily/Winged helix DNA-binding domain"/>
    <property type="match status" value="1"/>
</dbReference>
<dbReference type="InterPro" id="IPR036388">
    <property type="entry name" value="WH-like_DNA-bd_sf"/>
</dbReference>
<evidence type="ECO:0000259" key="4">
    <source>
        <dbReference type="PROSITE" id="PS50043"/>
    </source>
</evidence>
<comment type="caution">
    <text evidence="5">The sequence shown here is derived from an EMBL/GenBank/DDBJ whole genome shotgun (WGS) entry which is preliminary data.</text>
</comment>
<dbReference type="PROSITE" id="PS50043">
    <property type="entry name" value="HTH_LUXR_2"/>
    <property type="match status" value="1"/>
</dbReference>
<accession>A0ABX0DC80</accession>
<evidence type="ECO:0000313" key="6">
    <source>
        <dbReference type="Proteomes" id="UP000479226"/>
    </source>
</evidence>
<gene>
    <name evidence="5" type="ORF">G6N77_13840</name>
</gene>
<dbReference type="Pfam" id="PF00196">
    <property type="entry name" value="GerE"/>
    <property type="match status" value="1"/>
</dbReference>
<dbReference type="InterPro" id="IPR027417">
    <property type="entry name" value="P-loop_NTPase"/>
</dbReference>
<feature type="domain" description="HTH luxR-type" evidence="4">
    <location>
        <begin position="796"/>
        <end position="861"/>
    </location>
</feature>